<accession>A0A382VEK5</accession>
<dbReference type="InterPro" id="IPR013520">
    <property type="entry name" value="Ribonucl_H"/>
</dbReference>
<dbReference type="Pfam" id="PF00929">
    <property type="entry name" value="RNase_T"/>
    <property type="match status" value="1"/>
</dbReference>
<proteinExistence type="predicted"/>
<dbReference type="AlphaFoldDB" id="A0A382VEK5"/>
<dbReference type="PANTHER" id="PTHR30231:SF41">
    <property type="entry name" value="DNA POLYMERASE III SUBUNIT EPSILON"/>
    <property type="match status" value="1"/>
</dbReference>
<dbReference type="Gene3D" id="3.30.420.10">
    <property type="entry name" value="Ribonuclease H-like superfamily/Ribonuclease H"/>
    <property type="match status" value="1"/>
</dbReference>
<feature type="domain" description="Exonuclease" evidence="1">
    <location>
        <begin position="1"/>
        <end position="159"/>
    </location>
</feature>
<dbReference type="EMBL" id="UINC01151065">
    <property type="protein sequence ID" value="SVD44455.1"/>
    <property type="molecule type" value="Genomic_DNA"/>
</dbReference>
<protein>
    <recommendedName>
        <fullName evidence="1">Exonuclease domain-containing protein</fullName>
    </recommendedName>
</protein>
<dbReference type="NCBIfam" id="NF004316">
    <property type="entry name" value="PRK05711.1"/>
    <property type="match status" value="1"/>
</dbReference>
<evidence type="ECO:0000259" key="1">
    <source>
        <dbReference type="SMART" id="SM00479"/>
    </source>
</evidence>
<dbReference type="SMART" id="SM00479">
    <property type="entry name" value="EXOIII"/>
    <property type="match status" value="1"/>
</dbReference>
<organism evidence="2">
    <name type="scientific">marine metagenome</name>
    <dbReference type="NCBI Taxonomy" id="408172"/>
    <lineage>
        <taxon>unclassified sequences</taxon>
        <taxon>metagenomes</taxon>
        <taxon>ecological metagenomes</taxon>
    </lineage>
</organism>
<dbReference type="InterPro" id="IPR036397">
    <property type="entry name" value="RNaseH_sf"/>
</dbReference>
<gene>
    <name evidence="2" type="ORF">METZ01_LOCUS397309</name>
</gene>
<dbReference type="InterPro" id="IPR012337">
    <property type="entry name" value="RNaseH-like_sf"/>
</dbReference>
<feature type="non-terminal residue" evidence="2">
    <location>
        <position position="1"/>
    </location>
</feature>
<evidence type="ECO:0000313" key="2">
    <source>
        <dbReference type="EMBL" id="SVD44455.1"/>
    </source>
</evidence>
<reference evidence="2" key="1">
    <citation type="submission" date="2018-05" db="EMBL/GenBank/DDBJ databases">
        <authorList>
            <person name="Lanie J.A."/>
            <person name="Ng W.-L."/>
            <person name="Kazmierczak K.M."/>
            <person name="Andrzejewski T.M."/>
            <person name="Davidsen T.M."/>
            <person name="Wayne K.J."/>
            <person name="Tettelin H."/>
            <person name="Glass J.I."/>
            <person name="Rusch D."/>
            <person name="Podicherti R."/>
            <person name="Tsui H.-C.T."/>
            <person name="Winkler M.E."/>
        </authorList>
    </citation>
    <scope>NUCLEOTIDE SEQUENCE</scope>
</reference>
<dbReference type="SUPFAM" id="SSF53098">
    <property type="entry name" value="Ribonuclease H-like"/>
    <property type="match status" value="1"/>
</dbReference>
<dbReference type="NCBIfam" id="TIGR00573">
    <property type="entry name" value="dnaq"/>
    <property type="match status" value="1"/>
</dbReference>
<sequence>LNYRGDDRIIEIGCVEVINHVATNNTLQFYCRADKEVSPEAQKVSGISNEFLKDKKTFSEQHLMLFDFIKDDPLIIHNAEFDLGFLNKELNIIGKAPLKNKIIDTLLLARKVLNTRIANLDYLCRRFNIDLTKRKLHGALLDAQLLAEVYLELKGGKQITMDLTTKENKHQIFKKNITLNKNKTTKLTTTEEDVASHKLMVRGIKEALWNKYNY</sequence>
<name>A0A382VEK5_9ZZZZ</name>
<dbReference type="GO" id="GO:0003887">
    <property type="term" value="F:DNA-directed DNA polymerase activity"/>
    <property type="evidence" value="ECO:0007669"/>
    <property type="project" value="InterPro"/>
</dbReference>
<dbReference type="GO" id="GO:0008408">
    <property type="term" value="F:3'-5' exonuclease activity"/>
    <property type="evidence" value="ECO:0007669"/>
    <property type="project" value="TreeGrafter"/>
</dbReference>
<dbReference type="GO" id="GO:0003677">
    <property type="term" value="F:DNA binding"/>
    <property type="evidence" value="ECO:0007669"/>
    <property type="project" value="InterPro"/>
</dbReference>
<dbReference type="GO" id="GO:0045004">
    <property type="term" value="P:DNA replication proofreading"/>
    <property type="evidence" value="ECO:0007669"/>
    <property type="project" value="TreeGrafter"/>
</dbReference>
<dbReference type="PANTHER" id="PTHR30231">
    <property type="entry name" value="DNA POLYMERASE III SUBUNIT EPSILON"/>
    <property type="match status" value="1"/>
</dbReference>
<dbReference type="InterPro" id="IPR006054">
    <property type="entry name" value="DnaQ"/>
</dbReference>
<dbReference type="GO" id="GO:0005829">
    <property type="term" value="C:cytosol"/>
    <property type="evidence" value="ECO:0007669"/>
    <property type="project" value="TreeGrafter"/>
</dbReference>